<sequence length="154" mass="17720">MRRSKRIVVLSHCLLNQNTVIHEEARAMGAVSSVVNWALEGGYGLVQLPCPEFTFLGEDRPPMTYEQYDNPAYRSHCRQILQPIIKQLQEYQRAGYELTGSVGIGRSPSCDPGRGVYMEEFRQLLQEAELELRHSWFLPPVEDPIFDPDRHKAF</sequence>
<comment type="caution">
    <text evidence="1">The sequence shown here is derived from an EMBL/GenBank/DDBJ whole genome shotgun (WGS) entry which is preliminary data.</text>
</comment>
<proteinExistence type="predicted"/>
<evidence type="ECO:0000313" key="2">
    <source>
        <dbReference type="Proteomes" id="UP001156102"/>
    </source>
</evidence>
<dbReference type="NCBIfam" id="NF045597">
    <property type="entry name" value="TudS_rel_CD3072"/>
    <property type="match status" value="1"/>
</dbReference>
<dbReference type="Proteomes" id="UP001156102">
    <property type="component" value="Unassembled WGS sequence"/>
</dbReference>
<protein>
    <recommendedName>
        <fullName evidence="3">DUF523 domain-containing protein</fullName>
    </recommendedName>
</protein>
<gene>
    <name evidence="1" type="ORF">NK662_05625</name>
</gene>
<dbReference type="AlphaFoldDB" id="A0AA41X835"/>
<name>A0AA41X835_9BACI</name>
<organism evidence="1 2">
    <name type="scientific">Ectobacillus ponti</name>
    <dbReference type="NCBI Taxonomy" id="2961894"/>
    <lineage>
        <taxon>Bacteria</taxon>
        <taxon>Bacillati</taxon>
        <taxon>Bacillota</taxon>
        <taxon>Bacilli</taxon>
        <taxon>Bacillales</taxon>
        <taxon>Bacillaceae</taxon>
        <taxon>Ectobacillus</taxon>
    </lineage>
</organism>
<dbReference type="EMBL" id="JANCLT010000002">
    <property type="protein sequence ID" value="MCP8968018.1"/>
    <property type="molecule type" value="Genomic_DNA"/>
</dbReference>
<evidence type="ECO:0008006" key="3">
    <source>
        <dbReference type="Google" id="ProtNLM"/>
    </source>
</evidence>
<accession>A0AA41X835</accession>
<dbReference type="RefSeq" id="WP_254757920.1">
    <property type="nucleotide sequence ID" value="NZ_JANCLT010000002.1"/>
</dbReference>
<evidence type="ECO:0000313" key="1">
    <source>
        <dbReference type="EMBL" id="MCP8968018.1"/>
    </source>
</evidence>
<keyword evidence="2" id="KW-1185">Reference proteome</keyword>
<reference evidence="1" key="1">
    <citation type="submission" date="2022-07" db="EMBL/GenBank/DDBJ databases">
        <authorList>
            <person name="Li W.-J."/>
            <person name="Deng Q.-Q."/>
        </authorList>
    </citation>
    <scope>NUCLEOTIDE SEQUENCE</scope>
    <source>
        <strain evidence="1">SYSU M60031</strain>
    </source>
</reference>
<dbReference type="InterPro" id="IPR054648">
    <property type="entry name" value="TudS-rel"/>
</dbReference>